<dbReference type="GO" id="GO:0000289">
    <property type="term" value="P:nuclear-transcribed mRNA poly(A) tail shortening"/>
    <property type="evidence" value="ECO:0007669"/>
    <property type="project" value="TreeGrafter"/>
</dbReference>
<feature type="compositionally biased region" description="Polar residues" evidence="9">
    <location>
        <begin position="365"/>
        <end position="374"/>
    </location>
</feature>
<dbReference type="EMBL" id="JAFIQS010000016">
    <property type="protein sequence ID" value="KAG5163190.1"/>
    <property type="molecule type" value="Genomic_DNA"/>
</dbReference>
<dbReference type="GO" id="GO:0003729">
    <property type="term" value="F:mRNA binding"/>
    <property type="evidence" value="ECO:0007669"/>
    <property type="project" value="InterPro"/>
</dbReference>
<evidence type="ECO:0000256" key="9">
    <source>
        <dbReference type="SAM" id="MobiDB-lite"/>
    </source>
</evidence>
<evidence type="ECO:0000256" key="7">
    <source>
        <dbReference type="ARBA" id="ARBA00024136"/>
    </source>
</evidence>
<dbReference type="AlphaFoldDB" id="A0A8H8CFM9"/>
<organism evidence="11">
    <name type="scientific">Psilocybe cubensis</name>
    <name type="common">Psychedelic mushroom</name>
    <name type="synonym">Stropharia cubensis</name>
    <dbReference type="NCBI Taxonomy" id="181762"/>
    <lineage>
        <taxon>Eukaryota</taxon>
        <taxon>Fungi</taxon>
        <taxon>Dikarya</taxon>
        <taxon>Basidiomycota</taxon>
        <taxon>Agaricomycotina</taxon>
        <taxon>Agaricomycetes</taxon>
        <taxon>Agaricomycetidae</taxon>
        <taxon>Agaricales</taxon>
        <taxon>Agaricineae</taxon>
        <taxon>Strophariaceae</taxon>
        <taxon>Psilocybe</taxon>
    </lineage>
</organism>
<feature type="compositionally biased region" description="Low complexity" evidence="9">
    <location>
        <begin position="455"/>
        <end position="490"/>
    </location>
</feature>
<dbReference type="PANTHER" id="PTHR12515">
    <property type="entry name" value="STERILE ALPHA MOTIF DOMAIN CONTAINING PROTEIN 4-RELATED"/>
    <property type="match status" value="1"/>
</dbReference>
<accession>A0A8H8CFM9</accession>
<reference evidence="11" key="1">
    <citation type="submission" date="2021-02" db="EMBL/GenBank/DDBJ databases">
        <title>Psilocybe cubensis genome.</title>
        <authorList>
            <person name="Mckernan K.J."/>
            <person name="Crawford S."/>
            <person name="Trippe A."/>
            <person name="Kane L.T."/>
            <person name="Mclaughlin S."/>
        </authorList>
    </citation>
    <scope>NUCLEOTIDE SEQUENCE [LARGE SCALE GENOMIC DNA]</scope>
    <source>
        <strain evidence="11">MGC-MH-2018</strain>
    </source>
</reference>
<evidence type="ECO:0000256" key="2">
    <source>
        <dbReference type="ARBA" id="ARBA00004514"/>
    </source>
</evidence>
<sequence length="748" mass="75090">MSLRPPSTSPSPSPGPHENGKVSARQSMGPSSRGTPTLAPASPRPGGQSSARPTSELLGSGGAMFQTPEAEALDAWFENLQNYEATLEEMAAASLDVNFKEELSAIEQWFKVLSEAERTAALYSLLQHSTQVQIRFFITVLQQMARSDPMTALLSPAMGGSMQSQMEAKLASIKSPGLKSGLPASPTARSFNASATSASAANTPGNRQSLALDGSGSNFLSPDSAAALSTPTTASNANAGTGNDAAAKLAQQREKLRASNAAHRISAPVLSSPGGLGVDGRASWGPSTLLSQVSEQLANTSLDGGNGGSGTASRPKSVEIIGTPARASAVGNASANNSNNNNTSNGNSTPGNSNEATAPAPATVANDSWASMVTTPLVPMFKKEPPKPSADTPTSNNNNGGKGEWHGNAAPGVPRMGDPTIYKRGAKNGAGAGAGGEVYDDNGNPVGARRGGWSNGRSPGLNSNNNNSGNSASNRFGGNNNDGGSDTGSNSMNGLGFNALGSPTMGMGVGVGMPGLGVGVGMQPMSPFNMNMLSMMNMSPEAQMLAAQMAASGFMGQGMGMNQGMGMGGMGGGMGVGGMGMGQPGWMGMSPMSAGIMSAGLGSAGVGGPGRGGMKGPSSARSTSGGGGGGLRSASSIGGRSSSGAHNHSSADGPSSATPKSEEDVDPALLNDVAAWLRSLRLHKYTPNFEGCRWQDMVVMDEGALEAKGVAALGARRKMLKTFEIVRRKMGMEGGGGAPPMSAGAGGA</sequence>
<protein>
    <recommendedName>
        <fullName evidence="7">RNA-binding protein VTS1</fullName>
    </recommendedName>
</protein>
<feature type="compositionally biased region" description="Gly residues" evidence="9">
    <location>
        <begin position="605"/>
        <end position="615"/>
    </location>
</feature>
<dbReference type="PANTHER" id="PTHR12515:SF5">
    <property type="entry name" value="PROTEIN SMAUG"/>
    <property type="match status" value="1"/>
</dbReference>
<gene>
    <name evidence="11" type="ORF">JR316_012058</name>
</gene>
<feature type="region of interest" description="Disordered" evidence="9">
    <location>
        <begin position="328"/>
        <end position="490"/>
    </location>
</feature>
<comment type="similarity">
    <text evidence="3">Belongs to the VTS1 family.</text>
</comment>
<name>A0A8H8CFM9_PSICU</name>
<dbReference type="SMART" id="SM00454">
    <property type="entry name" value="SAM"/>
    <property type="match status" value="1"/>
</dbReference>
<comment type="function">
    <text evidence="8">RNA-binding protein involved in post-transcriptional regulation through transcript degradation.</text>
</comment>
<feature type="compositionally biased region" description="Low complexity" evidence="9">
    <location>
        <begin position="193"/>
        <end position="203"/>
    </location>
</feature>
<evidence type="ECO:0000256" key="5">
    <source>
        <dbReference type="ARBA" id="ARBA00022884"/>
    </source>
</evidence>
<feature type="compositionally biased region" description="Low complexity" evidence="9">
    <location>
        <begin position="632"/>
        <end position="645"/>
    </location>
</feature>
<evidence type="ECO:0000256" key="4">
    <source>
        <dbReference type="ARBA" id="ARBA00022490"/>
    </source>
</evidence>
<feature type="compositionally biased region" description="Polar residues" evidence="9">
    <location>
        <begin position="24"/>
        <end position="35"/>
    </location>
</feature>
<feature type="compositionally biased region" description="Low complexity" evidence="9">
    <location>
        <begin position="328"/>
        <end position="354"/>
    </location>
</feature>
<evidence type="ECO:0000313" key="11">
    <source>
        <dbReference type="EMBL" id="KAG5163190.1"/>
    </source>
</evidence>
<feature type="compositionally biased region" description="Polar residues" evidence="9">
    <location>
        <begin position="204"/>
        <end position="219"/>
    </location>
</feature>
<dbReference type="InterPro" id="IPR037635">
    <property type="entry name" value="VTS1_SAM"/>
</dbReference>
<dbReference type="Pfam" id="PF25479">
    <property type="entry name" value="Vts1"/>
    <property type="match status" value="1"/>
</dbReference>
<evidence type="ECO:0000256" key="3">
    <source>
        <dbReference type="ARBA" id="ARBA00007325"/>
    </source>
</evidence>
<feature type="region of interest" description="Disordered" evidence="9">
    <location>
        <begin position="1"/>
        <end position="62"/>
    </location>
</feature>
<evidence type="ECO:0000256" key="8">
    <source>
        <dbReference type="ARBA" id="ARBA00054767"/>
    </source>
</evidence>
<feature type="region of interest" description="Disordered" evidence="9">
    <location>
        <begin position="193"/>
        <end position="242"/>
    </location>
</feature>
<dbReference type="SUPFAM" id="SSF47769">
    <property type="entry name" value="SAM/Pointed domain"/>
    <property type="match status" value="1"/>
</dbReference>
<proteinExistence type="inferred from homology"/>
<comment type="subcellular location">
    <subcellularLocation>
        <location evidence="1">Cytoplasm</location>
        <location evidence="1">P-body</location>
    </subcellularLocation>
    <subcellularLocation>
        <location evidence="2">Cytoplasm</location>
        <location evidence="2">Cytosol</location>
    </subcellularLocation>
</comment>
<dbReference type="GO" id="GO:0005829">
    <property type="term" value="C:cytosol"/>
    <property type="evidence" value="ECO:0007669"/>
    <property type="project" value="UniProtKB-SubCell"/>
</dbReference>
<evidence type="ECO:0000256" key="6">
    <source>
        <dbReference type="ARBA" id="ARBA00024046"/>
    </source>
</evidence>
<feature type="compositionally biased region" description="Polar residues" evidence="9">
    <location>
        <begin position="646"/>
        <end position="659"/>
    </location>
</feature>
<feature type="domain" description="SAM" evidence="10">
    <location>
        <begin position="665"/>
        <end position="729"/>
    </location>
</feature>
<keyword evidence="4" id="KW-0963">Cytoplasm</keyword>
<dbReference type="OrthoDB" id="2155283at2759"/>
<dbReference type="InterPro" id="IPR013761">
    <property type="entry name" value="SAM/pointed_sf"/>
</dbReference>
<dbReference type="InterPro" id="IPR050897">
    <property type="entry name" value="SMAUG/VTS1_RNA-bind"/>
</dbReference>
<feature type="compositionally biased region" description="Low complexity" evidence="9">
    <location>
        <begin position="220"/>
        <end position="242"/>
    </location>
</feature>
<feature type="region of interest" description="Disordered" evidence="9">
    <location>
        <begin position="605"/>
        <end position="664"/>
    </location>
</feature>
<dbReference type="InterPro" id="IPR057327">
    <property type="entry name" value="Vts1_dom"/>
</dbReference>
<comment type="subunit">
    <text evidence="6">Monomer. Binds to RNA.</text>
</comment>
<dbReference type="Pfam" id="PF07647">
    <property type="entry name" value="SAM_2"/>
    <property type="match status" value="1"/>
</dbReference>
<evidence type="ECO:0000256" key="1">
    <source>
        <dbReference type="ARBA" id="ARBA00004201"/>
    </source>
</evidence>
<dbReference type="CDD" id="cd09556">
    <property type="entry name" value="SAM_VTS1_fungal"/>
    <property type="match status" value="1"/>
</dbReference>
<comment type="caution">
    <text evidence="11">The sequence shown here is derived from an EMBL/GenBank/DDBJ whole genome shotgun (WGS) entry which is preliminary data.</text>
</comment>
<dbReference type="GO" id="GO:0000932">
    <property type="term" value="C:P-body"/>
    <property type="evidence" value="ECO:0007669"/>
    <property type="project" value="UniProtKB-SubCell"/>
</dbReference>
<dbReference type="InterPro" id="IPR001660">
    <property type="entry name" value="SAM"/>
</dbReference>
<keyword evidence="5" id="KW-0694">RNA-binding</keyword>
<evidence type="ECO:0000259" key="10">
    <source>
        <dbReference type="SMART" id="SM00454"/>
    </source>
</evidence>
<dbReference type="Gene3D" id="1.10.150.50">
    <property type="entry name" value="Transcription Factor, Ets-1"/>
    <property type="match status" value="1"/>
</dbReference>